<dbReference type="EMBL" id="JAGSMN010000145">
    <property type="protein sequence ID" value="MBR7672898.1"/>
    <property type="molecule type" value="Genomic_DNA"/>
</dbReference>
<protein>
    <submittedName>
        <fullName evidence="2">DUF397 domain-containing protein</fullName>
    </submittedName>
</protein>
<organism evidence="2 3">
    <name type="scientific">Streptomyces daliensis</name>
    <dbReference type="NCBI Taxonomy" id="299421"/>
    <lineage>
        <taxon>Bacteria</taxon>
        <taxon>Bacillati</taxon>
        <taxon>Actinomycetota</taxon>
        <taxon>Actinomycetes</taxon>
        <taxon>Kitasatosporales</taxon>
        <taxon>Streptomycetaceae</taxon>
        <taxon>Streptomyces</taxon>
    </lineage>
</organism>
<comment type="caution">
    <text evidence="2">The sequence shown here is derived from an EMBL/GenBank/DDBJ whole genome shotgun (WGS) entry which is preliminary data.</text>
</comment>
<dbReference type="Pfam" id="PF04149">
    <property type="entry name" value="DUF397"/>
    <property type="match status" value="1"/>
</dbReference>
<accession>A0A8T4ILZ4</accession>
<name>A0A8T4ILZ4_9ACTN</name>
<gene>
    <name evidence="2" type="ORF">KDA82_07690</name>
</gene>
<dbReference type="AlphaFoldDB" id="A0A8T4ILZ4"/>
<evidence type="ECO:0000313" key="3">
    <source>
        <dbReference type="Proteomes" id="UP000675554"/>
    </source>
</evidence>
<evidence type="ECO:0000259" key="1">
    <source>
        <dbReference type="Pfam" id="PF04149"/>
    </source>
</evidence>
<feature type="domain" description="DUF397" evidence="1">
    <location>
        <begin position="7"/>
        <end position="58"/>
    </location>
</feature>
<proteinExistence type="predicted"/>
<reference evidence="2" key="1">
    <citation type="submission" date="2021-04" db="EMBL/GenBank/DDBJ databases">
        <title>Sequencing of actinobacteria type strains.</title>
        <authorList>
            <person name="Nguyen G.-S."/>
            <person name="Wentzel A."/>
        </authorList>
    </citation>
    <scope>NUCLEOTIDE SEQUENCE</scope>
    <source>
        <strain evidence="2">DSM 42095</strain>
    </source>
</reference>
<evidence type="ECO:0000313" key="2">
    <source>
        <dbReference type="EMBL" id="MBR7672898.1"/>
    </source>
</evidence>
<dbReference type="InterPro" id="IPR007278">
    <property type="entry name" value="DUF397"/>
</dbReference>
<dbReference type="Proteomes" id="UP000675554">
    <property type="component" value="Unassembled WGS sequence"/>
</dbReference>
<keyword evidence="3" id="KW-1185">Reference proteome</keyword>
<sequence>MAEQPEFLKSSYSGQQNDACVEAATNLVAGPVLVRDSKDIAVPAVAVSRDAWTAFLADL</sequence>